<name>A0ABS1PEI2_9ACTN</name>
<dbReference type="Pfam" id="PF08659">
    <property type="entry name" value="KR"/>
    <property type="match status" value="1"/>
</dbReference>
<accession>A0ABS1PEI2</accession>
<dbReference type="InterPro" id="IPR013968">
    <property type="entry name" value="PKS_KR"/>
</dbReference>
<dbReference type="Gene3D" id="3.40.50.720">
    <property type="entry name" value="NAD(P)-binding Rossmann-like Domain"/>
    <property type="match status" value="1"/>
</dbReference>
<evidence type="ECO:0000313" key="6">
    <source>
        <dbReference type="Proteomes" id="UP000621386"/>
    </source>
</evidence>
<dbReference type="SUPFAM" id="SSF51735">
    <property type="entry name" value="NAD(P)-binding Rossmann-fold domains"/>
    <property type="match status" value="2"/>
</dbReference>
<evidence type="ECO:0000259" key="3">
    <source>
        <dbReference type="Pfam" id="PF08659"/>
    </source>
</evidence>
<keyword evidence="2" id="KW-0511">Multifunctional enzyme</keyword>
<gene>
    <name evidence="5" type="ORF">JK361_40730</name>
</gene>
<feature type="domain" description="Polyketide synthase extender module SpnB-like Rossmann fold" evidence="4">
    <location>
        <begin position="2"/>
        <end position="61"/>
    </location>
</feature>
<dbReference type="Proteomes" id="UP000621386">
    <property type="component" value="Unassembled WGS sequence"/>
</dbReference>
<evidence type="ECO:0000313" key="5">
    <source>
        <dbReference type="EMBL" id="MBL1110778.1"/>
    </source>
</evidence>
<dbReference type="InterPro" id="IPR036291">
    <property type="entry name" value="NAD(P)-bd_dom_sf"/>
</dbReference>
<dbReference type="PANTHER" id="PTHR43775">
    <property type="entry name" value="FATTY ACID SYNTHASE"/>
    <property type="match status" value="1"/>
</dbReference>
<feature type="non-terminal residue" evidence="5">
    <location>
        <position position="1"/>
    </location>
</feature>
<protein>
    <submittedName>
        <fullName evidence="5">KR domain-containing protein</fullName>
    </submittedName>
</protein>
<dbReference type="InterPro" id="IPR055123">
    <property type="entry name" value="SpnB-like_Rossmann"/>
</dbReference>
<feature type="non-terminal residue" evidence="5">
    <location>
        <position position="158"/>
    </location>
</feature>
<dbReference type="Pfam" id="PF22953">
    <property type="entry name" value="SpnB_Rossmann"/>
    <property type="match status" value="1"/>
</dbReference>
<reference evidence="5 6" key="1">
    <citation type="submission" date="2021-01" db="EMBL/GenBank/DDBJ databases">
        <title>WGS of actinomycetes isolated from Thailand.</title>
        <authorList>
            <person name="Thawai C."/>
        </authorList>
    </citation>
    <scope>NUCLEOTIDE SEQUENCE [LARGE SCALE GENOMIC DNA]</scope>
    <source>
        <strain evidence="5 6">CH5-8</strain>
    </source>
</reference>
<dbReference type="PANTHER" id="PTHR43775:SF51">
    <property type="entry name" value="INACTIVE PHENOLPHTHIOCEROL SYNTHESIS POLYKETIDE SYNTHASE TYPE I PKS1-RELATED"/>
    <property type="match status" value="1"/>
</dbReference>
<dbReference type="EMBL" id="JAERRH010000119">
    <property type="protein sequence ID" value="MBL1110778.1"/>
    <property type="molecule type" value="Genomic_DNA"/>
</dbReference>
<dbReference type="InterPro" id="IPR050091">
    <property type="entry name" value="PKS_NRPS_Biosynth_Enz"/>
</dbReference>
<evidence type="ECO:0000259" key="4">
    <source>
        <dbReference type="Pfam" id="PF22953"/>
    </source>
</evidence>
<proteinExistence type="predicted"/>
<evidence type="ECO:0000256" key="2">
    <source>
        <dbReference type="ARBA" id="ARBA00023268"/>
    </source>
</evidence>
<keyword evidence="1" id="KW-0808">Transferase</keyword>
<keyword evidence="6" id="KW-1185">Reference proteome</keyword>
<organism evidence="5 6">
    <name type="scientific">Streptomyces musisoli</name>
    <dbReference type="NCBI Taxonomy" id="2802280"/>
    <lineage>
        <taxon>Bacteria</taxon>
        <taxon>Bacillati</taxon>
        <taxon>Actinomycetota</taxon>
        <taxon>Actinomycetes</taxon>
        <taxon>Kitasatosporales</taxon>
        <taxon>Streptomycetaceae</taxon>
        <taxon>Streptomyces</taxon>
    </lineage>
</organism>
<comment type="caution">
    <text evidence="5">The sequence shown here is derived from an EMBL/GenBank/DDBJ whole genome shotgun (WGS) entry which is preliminary data.</text>
</comment>
<evidence type="ECO:0000256" key="1">
    <source>
        <dbReference type="ARBA" id="ARBA00022679"/>
    </source>
</evidence>
<feature type="domain" description="Ketoreductase (KR)" evidence="3">
    <location>
        <begin position="80"/>
        <end position="157"/>
    </location>
</feature>
<sequence>GEDVVDLVSAPVWGLVRSAQREHPDRFRLVDGAEPDAVPTLPLDREPQLAVRDGALLVPRLVRHRTAAVESVPGFGGDSGTVLVTGGTGTVGALVARHLVVEHGVRNLLLTSRRGEQAPGATELVAELAGLGARVSVAACDAADGDALAAVLAAIPRE</sequence>